<name>A0A149R0L3_9PROT</name>
<dbReference type="InterPro" id="IPR013785">
    <property type="entry name" value="Aldolase_TIM"/>
</dbReference>
<gene>
    <name evidence="1" type="ORF">AD929_01030</name>
</gene>
<dbReference type="PATRIC" id="fig|442.7.peg.2374"/>
<evidence type="ECO:0000313" key="2">
    <source>
        <dbReference type="Proteomes" id="UP000075573"/>
    </source>
</evidence>
<comment type="caution">
    <text evidence="1">The sequence shown here is derived from an EMBL/GenBank/DDBJ whole genome shotgun (WGS) entry which is preliminary data.</text>
</comment>
<evidence type="ECO:0000313" key="1">
    <source>
        <dbReference type="EMBL" id="KXV03090.1"/>
    </source>
</evidence>
<proteinExistence type="predicted"/>
<dbReference type="InterPro" id="IPR011060">
    <property type="entry name" value="RibuloseP-bd_barrel"/>
</dbReference>
<organism evidence="1 2">
    <name type="scientific">Gluconobacter potus</name>
    <dbReference type="NCBI Taxonomy" id="2724927"/>
    <lineage>
        <taxon>Bacteria</taxon>
        <taxon>Pseudomonadati</taxon>
        <taxon>Pseudomonadota</taxon>
        <taxon>Alphaproteobacteria</taxon>
        <taxon>Acetobacterales</taxon>
        <taxon>Acetobacteraceae</taxon>
        <taxon>Gluconobacter</taxon>
    </lineage>
</organism>
<dbReference type="RefSeq" id="WP_062493595.1">
    <property type="nucleotide sequence ID" value="NZ_LHZB01000069.1"/>
</dbReference>
<dbReference type="Gene3D" id="3.20.20.70">
    <property type="entry name" value="Aldolase class I"/>
    <property type="match status" value="1"/>
</dbReference>
<reference evidence="1 2" key="1">
    <citation type="submission" date="2015-06" db="EMBL/GenBank/DDBJ databases">
        <title>Improved classification and identification of acetic acid bacteria using matrix-assisted laser desorption/ionization time-of-flight mass spectrometry; Gluconobacter nephelii and Gluconobacter uchimurae are later heterotypic synonyms of Gluconobacter japonicus and Gluconobacter oxydans, respectively.</title>
        <authorList>
            <person name="Li L."/>
            <person name="Cleenwerck I."/>
            <person name="De Vuyst L."/>
            <person name="Vandamme P."/>
        </authorList>
    </citation>
    <scope>NUCLEOTIDE SEQUENCE [LARGE SCALE GENOMIC DNA]</scope>
    <source>
        <strain evidence="1 2">LMG 1764</strain>
    </source>
</reference>
<dbReference type="SUPFAM" id="SSF51366">
    <property type="entry name" value="Ribulose-phoshate binding barrel"/>
    <property type="match status" value="1"/>
</dbReference>
<dbReference type="Proteomes" id="UP000075573">
    <property type="component" value="Unassembled WGS sequence"/>
</dbReference>
<accession>A0A149R0L3</accession>
<dbReference type="AlphaFoldDB" id="A0A149R0L3"/>
<protein>
    <submittedName>
        <fullName evidence="1">4-hydroxythreonine-4-phosphate dehydrogenase</fullName>
    </submittedName>
</protein>
<dbReference type="EMBL" id="LHZB01000069">
    <property type="protein sequence ID" value="KXV03090.1"/>
    <property type="molecule type" value="Genomic_DNA"/>
</dbReference>
<sequence length="226" mass="24288">MSRPEFIFMLTRHDRTVENAADLVETARVAGVRHIGFKDIGLPFAELQTLTSTIRGAGAKTYLEVVSLDRDSELRSIQAGIALGVDYLLGGTHVDEALKLLKDTPIRYYPFPGRISGHPSLLEGTETEIVRSAVDLVGRPGVHGLDLLAYRFVGNVPKLIRQVCAAVSNKPVIVAGSLDRTERIRATASAGAAGFTVGTALLDGAFPALPDLAQQIGYVQTIVRQL</sequence>